<feature type="transmembrane region" description="Helical" evidence="8">
    <location>
        <begin position="227"/>
        <end position="245"/>
    </location>
</feature>
<dbReference type="InterPro" id="IPR036249">
    <property type="entry name" value="Thioredoxin-like_sf"/>
</dbReference>
<dbReference type="Gene3D" id="3.40.30.10">
    <property type="entry name" value="Glutaredoxin"/>
    <property type="match status" value="1"/>
</dbReference>
<feature type="transmembrane region" description="Helical" evidence="8">
    <location>
        <begin position="95"/>
        <end position="117"/>
    </location>
</feature>
<protein>
    <recommendedName>
        <fullName evidence="4">Methylamine utilization protein MauE</fullName>
    </recommendedName>
</protein>
<evidence type="ECO:0000256" key="5">
    <source>
        <dbReference type="ARBA" id="ARBA00022692"/>
    </source>
</evidence>
<dbReference type="PRINTS" id="PR00160">
    <property type="entry name" value="GLUTAREDOXIN"/>
</dbReference>
<dbReference type="Pfam" id="PF07291">
    <property type="entry name" value="MauE"/>
    <property type="match status" value="1"/>
</dbReference>
<dbReference type="InterPro" id="IPR002109">
    <property type="entry name" value="Glutaredoxin"/>
</dbReference>
<feature type="domain" description="Methylamine utilisation protein MauE" evidence="10">
    <location>
        <begin position="120"/>
        <end position="244"/>
    </location>
</feature>
<dbReference type="EMBL" id="BAAAEM010000002">
    <property type="protein sequence ID" value="GAA0472460.1"/>
    <property type="molecule type" value="Genomic_DNA"/>
</dbReference>
<reference evidence="11 12" key="1">
    <citation type="journal article" date="2019" name="Int. J. Syst. Evol. Microbiol.">
        <title>The Global Catalogue of Microorganisms (GCM) 10K type strain sequencing project: providing services to taxonomists for standard genome sequencing and annotation.</title>
        <authorList>
            <consortium name="The Broad Institute Genomics Platform"/>
            <consortium name="The Broad Institute Genome Sequencing Center for Infectious Disease"/>
            <person name="Wu L."/>
            <person name="Ma J."/>
        </authorList>
    </citation>
    <scope>NUCLEOTIDE SEQUENCE [LARGE SCALE GENOMIC DNA]</scope>
    <source>
        <strain evidence="11 12">JCM 14162</strain>
    </source>
</reference>
<evidence type="ECO:0000313" key="11">
    <source>
        <dbReference type="EMBL" id="GAA0472460.1"/>
    </source>
</evidence>
<comment type="function">
    <text evidence="1">May be specifically involved in the processing, transport, and/or maturation of the MADH beta-subunit.</text>
</comment>
<dbReference type="Proteomes" id="UP001500713">
    <property type="component" value="Unassembled WGS sequence"/>
</dbReference>
<evidence type="ECO:0000256" key="2">
    <source>
        <dbReference type="ARBA" id="ARBA00004141"/>
    </source>
</evidence>
<dbReference type="PROSITE" id="PS51354">
    <property type="entry name" value="GLUTAREDOXIN_2"/>
    <property type="match status" value="1"/>
</dbReference>
<keyword evidence="5 8" id="KW-0812">Transmembrane</keyword>
<name>A0ABN1ABN2_9SPHN</name>
<dbReference type="InterPro" id="IPR009908">
    <property type="entry name" value="Methylamine_util_MauE"/>
</dbReference>
<comment type="caution">
    <text evidence="11">The sequence shown here is derived from an EMBL/GenBank/DDBJ whole genome shotgun (WGS) entry which is preliminary data.</text>
</comment>
<feature type="transmembrane region" description="Helical" evidence="8">
    <location>
        <begin position="159"/>
        <end position="179"/>
    </location>
</feature>
<comment type="pathway">
    <text evidence="3">One-carbon metabolism; methylamine degradation.</text>
</comment>
<keyword evidence="12" id="KW-1185">Reference proteome</keyword>
<dbReference type="SUPFAM" id="SSF52833">
    <property type="entry name" value="Thioredoxin-like"/>
    <property type="match status" value="1"/>
</dbReference>
<gene>
    <name evidence="11" type="ORF">GCM10009096_12010</name>
</gene>
<evidence type="ECO:0000256" key="4">
    <source>
        <dbReference type="ARBA" id="ARBA00019078"/>
    </source>
</evidence>
<evidence type="ECO:0000256" key="3">
    <source>
        <dbReference type="ARBA" id="ARBA00004856"/>
    </source>
</evidence>
<comment type="subcellular location">
    <subcellularLocation>
        <location evidence="2">Membrane</location>
        <topology evidence="2">Multi-pass membrane protein</topology>
    </subcellularLocation>
</comment>
<keyword evidence="7 8" id="KW-0472">Membrane</keyword>
<feature type="domain" description="Glutaredoxin" evidence="9">
    <location>
        <begin position="18"/>
        <end position="68"/>
    </location>
</feature>
<evidence type="ECO:0000256" key="1">
    <source>
        <dbReference type="ARBA" id="ARBA00003475"/>
    </source>
</evidence>
<evidence type="ECO:0000259" key="10">
    <source>
        <dbReference type="Pfam" id="PF07291"/>
    </source>
</evidence>
<evidence type="ECO:0000256" key="8">
    <source>
        <dbReference type="SAM" id="Phobius"/>
    </source>
</evidence>
<proteinExistence type="predicted"/>
<organism evidence="11 12">
    <name type="scientific">Parasphingorhabdus litoris</name>
    <dbReference type="NCBI Taxonomy" id="394733"/>
    <lineage>
        <taxon>Bacteria</taxon>
        <taxon>Pseudomonadati</taxon>
        <taxon>Pseudomonadota</taxon>
        <taxon>Alphaproteobacteria</taxon>
        <taxon>Sphingomonadales</taxon>
        <taxon>Sphingomonadaceae</taxon>
        <taxon>Parasphingorhabdus</taxon>
    </lineage>
</organism>
<evidence type="ECO:0000256" key="6">
    <source>
        <dbReference type="ARBA" id="ARBA00022989"/>
    </source>
</evidence>
<accession>A0ABN1ABN2</accession>
<evidence type="ECO:0000259" key="9">
    <source>
        <dbReference type="Pfam" id="PF00462"/>
    </source>
</evidence>
<feature type="transmembrane region" description="Helical" evidence="8">
    <location>
        <begin position="185"/>
        <end position="206"/>
    </location>
</feature>
<sequence length="250" mass="27996">MENRQAELHRMVMDEHLCPYGLKSKDLLERQGFKVADHHLATRDEVDAFKERKGVKTTPQTFIDGKRIGGYDDLLVHFGKAKPADKQSETSYQPVIALFAMTFLMALGAAFVATGSWLSLKTIEWFVAFSMCVLAFLKLRDIESFSTMFLNYDLLAKRWVRYGYIYPFGEALAGVLMIAGVALWLAIPVALFIGTVGAISVFYAVYVQKRELKCACVGGDSNVPLGFVSLTENLFMIGMALWMSFKLLSV</sequence>
<dbReference type="Pfam" id="PF00462">
    <property type="entry name" value="Glutaredoxin"/>
    <property type="match status" value="1"/>
</dbReference>
<evidence type="ECO:0000313" key="12">
    <source>
        <dbReference type="Proteomes" id="UP001500713"/>
    </source>
</evidence>
<feature type="transmembrane region" description="Helical" evidence="8">
    <location>
        <begin position="123"/>
        <end position="139"/>
    </location>
</feature>
<evidence type="ECO:0000256" key="7">
    <source>
        <dbReference type="ARBA" id="ARBA00023136"/>
    </source>
</evidence>
<keyword evidence="6 8" id="KW-1133">Transmembrane helix</keyword>
<dbReference type="InterPro" id="IPR014025">
    <property type="entry name" value="Glutaredoxin_subgr"/>
</dbReference>